<evidence type="ECO:0000256" key="9">
    <source>
        <dbReference type="ARBA" id="ARBA00022723"/>
    </source>
</evidence>
<dbReference type="Gene3D" id="3.40.50.2020">
    <property type="match status" value="1"/>
</dbReference>
<keyword evidence="8 15" id="KW-0808">Transferase</keyword>
<dbReference type="EMBL" id="LJXT01000041">
    <property type="protein sequence ID" value="KPQ16307.1"/>
    <property type="molecule type" value="Genomic_DNA"/>
</dbReference>
<dbReference type="GO" id="GO:0006178">
    <property type="term" value="P:guanine salvage"/>
    <property type="evidence" value="ECO:0007669"/>
    <property type="project" value="TreeGrafter"/>
</dbReference>
<dbReference type="EC" id="2.4.2.8" evidence="5 15"/>
<dbReference type="GO" id="GO:0005829">
    <property type="term" value="C:cytosol"/>
    <property type="evidence" value="ECO:0007669"/>
    <property type="project" value="TreeGrafter"/>
</dbReference>
<comment type="cofactor">
    <cofactor evidence="1 15">
        <name>Mg(2+)</name>
        <dbReference type="ChEBI" id="CHEBI:18420"/>
    </cofactor>
</comment>
<evidence type="ECO:0000313" key="18">
    <source>
        <dbReference type="Proteomes" id="UP000050421"/>
    </source>
</evidence>
<dbReference type="GO" id="GO:0006166">
    <property type="term" value="P:purine ribonucleoside salvage"/>
    <property type="evidence" value="ECO:0007669"/>
    <property type="project" value="UniProtKB-KW"/>
</dbReference>
<dbReference type="STRING" id="1305737.GCA_000526355_03324"/>
<comment type="caution">
    <text evidence="17">The sequence shown here is derived from an EMBL/GenBank/DDBJ whole genome shotgun (WGS) entry which is preliminary data.</text>
</comment>
<evidence type="ECO:0000256" key="3">
    <source>
        <dbReference type="ARBA" id="ARBA00004669"/>
    </source>
</evidence>
<evidence type="ECO:0000256" key="14">
    <source>
        <dbReference type="ARBA" id="ARBA00049402"/>
    </source>
</evidence>
<organism evidence="17 18">
    <name type="scientific">Algoriphagus marincola HL-49</name>
    <dbReference type="NCBI Taxonomy" id="1305737"/>
    <lineage>
        <taxon>Bacteria</taxon>
        <taxon>Pseudomonadati</taxon>
        <taxon>Bacteroidota</taxon>
        <taxon>Cytophagia</taxon>
        <taxon>Cytophagales</taxon>
        <taxon>Cyclobacteriaceae</taxon>
        <taxon>Algoriphagus</taxon>
    </lineage>
</organism>
<gene>
    <name evidence="17" type="primary">hprT</name>
    <name evidence="17" type="ORF">HLUCCX10_08040</name>
</gene>
<evidence type="ECO:0000313" key="17">
    <source>
        <dbReference type="EMBL" id="KPQ16307.1"/>
    </source>
</evidence>
<evidence type="ECO:0000256" key="5">
    <source>
        <dbReference type="ARBA" id="ARBA00011895"/>
    </source>
</evidence>
<dbReference type="PANTHER" id="PTHR43340">
    <property type="entry name" value="HYPOXANTHINE-GUANINE PHOSPHORIBOSYLTRANSFERASE"/>
    <property type="match status" value="1"/>
</dbReference>
<evidence type="ECO:0000256" key="1">
    <source>
        <dbReference type="ARBA" id="ARBA00001946"/>
    </source>
</evidence>
<dbReference type="InterPro" id="IPR050408">
    <property type="entry name" value="HGPRT"/>
</dbReference>
<comment type="pathway">
    <text evidence="3 15">Purine metabolism; IMP biosynthesis via salvage pathway; IMP from hypoxanthine: step 1/1.</text>
</comment>
<dbReference type="GO" id="GO:0052657">
    <property type="term" value="F:guanine phosphoribosyltransferase activity"/>
    <property type="evidence" value="ECO:0007669"/>
    <property type="project" value="RHEA"/>
</dbReference>
<dbReference type="AlphaFoldDB" id="A0A0P7Y850"/>
<feature type="domain" description="Phosphoribosyltransferase" evidence="16">
    <location>
        <begin position="15"/>
        <end position="162"/>
    </location>
</feature>
<keyword evidence="6 15" id="KW-0963">Cytoplasm</keyword>
<evidence type="ECO:0000256" key="7">
    <source>
        <dbReference type="ARBA" id="ARBA00022676"/>
    </source>
</evidence>
<protein>
    <recommendedName>
        <fullName evidence="5 15">Hypoxanthine phosphoribosyltransferase</fullName>
        <ecNumber evidence="5 15">2.4.2.8</ecNumber>
    </recommendedName>
</protein>
<dbReference type="GO" id="GO:0000166">
    <property type="term" value="F:nucleotide binding"/>
    <property type="evidence" value="ECO:0007669"/>
    <property type="project" value="UniProtKB-KW"/>
</dbReference>
<dbReference type="GO" id="GO:0046100">
    <property type="term" value="P:hypoxanthine metabolic process"/>
    <property type="evidence" value="ECO:0007669"/>
    <property type="project" value="TreeGrafter"/>
</dbReference>
<evidence type="ECO:0000256" key="10">
    <source>
        <dbReference type="ARBA" id="ARBA00022726"/>
    </source>
</evidence>
<dbReference type="OrthoDB" id="9802824at2"/>
<evidence type="ECO:0000256" key="13">
    <source>
        <dbReference type="ARBA" id="ARBA00048811"/>
    </source>
</evidence>
<evidence type="ECO:0000259" key="16">
    <source>
        <dbReference type="Pfam" id="PF00156"/>
    </source>
</evidence>
<evidence type="ECO:0000256" key="4">
    <source>
        <dbReference type="ARBA" id="ARBA00008391"/>
    </source>
</evidence>
<dbReference type="GO" id="GO:0032263">
    <property type="term" value="P:GMP salvage"/>
    <property type="evidence" value="ECO:0007669"/>
    <property type="project" value="TreeGrafter"/>
</dbReference>
<dbReference type="NCBIfam" id="TIGR01203">
    <property type="entry name" value="HGPRTase"/>
    <property type="match status" value="1"/>
</dbReference>
<dbReference type="GO" id="GO:0000287">
    <property type="term" value="F:magnesium ion binding"/>
    <property type="evidence" value="ECO:0007669"/>
    <property type="project" value="TreeGrafter"/>
</dbReference>
<keyword evidence="12 15" id="KW-0460">Magnesium</keyword>
<sequence length="177" mass="20213">MSKKIHDKSFEIFLTKEEIESRVSSLGAQIKKDFERKDPVLLGVLKGCFVFMADLSRAIDLPVEVSFIRLQSYKGFLSTGKPQISLSIKEKLEGRDILIVEDIVDTGNSIYHLKKELEDLRPNSVSIVALLYKPDAFRFNYPIDYVGFEIPNKFVVGYGLDYDDLGRNLPDIYQVID</sequence>
<comment type="similarity">
    <text evidence="4 15">Belongs to the purine/pyrimidine phosphoribosyltransferase family.</text>
</comment>
<keyword evidence="11 15" id="KW-0547">Nucleotide-binding</keyword>
<dbReference type="GO" id="GO:0032264">
    <property type="term" value="P:IMP salvage"/>
    <property type="evidence" value="ECO:0007669"/>
    <property type="project" value="UniProtKB-UniPathway"/>
</dbReference>
<reference evidence="17 18" key="1">
    <citation type="submission" date="2015-09" db="EMBL/GenBank/DDBJ databases">
        <title>Identification and resolution of microdiversity through metagenomic sequencing of parallel consortia.</title>
        <authorList>
            <person name="Nelson W.C."/>
            <person name="Romine M.F."/>
            <person name="Lindemann S.R."/>
        </authorList>
    </citation>
    <scope>NUCLEOTIDE SEQUENCE [LARGE SCALE GENOMIC DNA]</scope>
    <source>
        <strain evidence="17">HL-49</strain>
    </source>
</reference>
<dbReference type="PANTHER" id="PTHR43340:SF1">
    <property type="entry name" value="HYPOXANTHINE PHOSPHORIBOSYLTRANSFERASE"/>
    <property type="match status" value="1"/>
</dbReference>
<evidence type="ECO:0000256" key="2">
    <source>
        <dbReference type="ARBA" id="ARBA00004496"/>
    </source>
</evidence>
<dbReference type="PATRIC" id="fig|1305737.6.peg.3326"/>
<dbReference type="CDD" id="cd06223">
    <property type="entry name" value="PRTases_typeI"/>
    <property type="match status" value="1"/>
</dbReference>
<dbReference type="GO" id="GO:0004422">
    <property type="term" value="F:hypoxanthine phosphoribosyltransferase activity"/>
    <property type="evidence" value="ECO:0007669"/>
    <property type="project" value="InterPro"/>
</dbReference>
<comment type="subcellular location">
    <subcellularLocation>
        <location evidence="2 15">Cytoplasm</location>
    </subcellularLocation>
</comment>
<dbReference type="SUPFAM" id="SSF53271">
    <property type="entry name" value="PRTase-like"/>
    <property type="match status" value="1"/>
</dbReference>
<comment type="catalytic activity">
    <reaction evidence="13">
        <text>GMP + diphosphate = guanine + 5-phospho-alpha-D-ribose 1-diphosphate</text>
        <dbReference type="Rhea" id="RHEA:25424"/>
        <dbReference type="ChEBI" id="CHEBI:16235"/>
        <dbReference type="ChEBI" id="CHEBI:33019"/>
        <dbReference type="ChEBI" id="CHEBI:58017"/>
        <dbReference type="ChEBI" id="CHEBI:58115"/>
        <dbReference type="EC" id="2.4.2.8"/>
    </reaction>
    <physiologicalReaction direction="right-to-left" evidence="13">
        <dbReference type="Rhea" id="RHEA:25426"/>
    </physiologicalReaction>
</comment>
<dbReference type="InterPro" id="IPR000836">
    <property type="entry name" value="PRTase_dom"/>
</dbReference>
<evidence type="ECO:0000256" key="12">
    <source>
        <dbReference type="ARBA" id="ARBA00022842"/>
    </source>
</evidence>
<evidence type="ECO:0000256" key="8">
    <source>
        <dbReference type="ARBA" id="ARBA00022679"/>
    </source>
</evidence>
<evidence type="ECO:0000256" key="15">
    <source>
        <dbReference type="RuleBase" id="RU364099"/>
    </source>
</evidence>
<evidence type="ECO:0000256" key="6">
    <source>
        <dbReference type="ARBA" id="ARBA00022490"/>
    </source>
</evidence>
<keyword evidence="10 15" id="KW-0660">Purine salvage</keyword>
<evidence type="ECO:0000256" key="11">
    <source>
        <dbReference type="ARBA" id="ARBA00022741"/>
    </source>
</evidence>
<keyword evidence="9 15" id="KW-0479">Metal-binding</keyword>
<dbReference type="Proteomes" id="UP000050421">
    <property type="component" value="Unassembled WGS sequence"/>
</dbReference>
<dbReference type="eggNOG" id="COG0634">
    <property type="taxonomic scope" value="Bacteria"/>
</dbReference>
<dbReference type="InterPro" id="IPR005904">
    <property type="entry name" value="Hxn_phspho_trans"/>
</dbReference>
<dbReference type="UniPathway" id="UPA00591">
    <property type="reaction ID" value="UER00648"/>
</dbReference>
<dbReference type="Pfam" id="PF00156">
    <property type="entry name" value="Pribosyltran"/>
    <property type="match status" value="1"/>
</dbReference>
<comment type="catalytic activity">
    <reaction evidence="14">
        <text>IMP + diphosphate = hypoxanthine + 5-phospho-alpha-D-ribose 1-diphosphate</text>
        <dbReference type="Rhea" id="RHEA:17973"/>
        <dbReference type="ChEBI" id="CHEBI:17368"/>
        <dbReference type="ChEBI" id="CHEBI:33019"/>
        <dbReference type="ChEBI" id="CHEBI:58017"/>
        <dbReference type="ChEBI" id="CHEBI:58053"/>
        <dbReference type="EC" id="2.4.2.8"/>
    </reaction>
    <physiologicalReaction direction="right-to-left" evidence="14">
        <dbReference type="Rhea" id="RHEA:17975"/>
    </physiologicalReaction>
</comment>
<proteinExistence type="inferred from homology"/>
<keyword evidence="7 15" id="KW-0328">Glycosyltransferase</keyword>
<dbReference type="InterPro" id="IPR029057">
    <property type="entry name" value="PRTase-like"/>
</dbReference>
<accession>A0A0P7Y850</accession>
<name>A0A0P7Y850_9BACT</name>